<gene>
    <name evidence="1" type="ORF">Tci_049766</name>
</gene>
<dbReference type="InterPro" id="IPR012340">
    <property type="entry name" value="NA-bd_OB-fold"/>
</dbReference>
<dbReference type="EMBL" id="BKCJ010007545">
    <property type="protein sequence ID" value="GEU77788.1"/>
    <property type="molecule type" value="Genomic_DNA"/>
</dbReference>
<proteinExistence type="predicted"/>
<evidence type="ECO:0000313" key="1">
    <source>
        <dbReference type="EMBL" id="GEU77788.1"/>
    </source>
</evidence>
<sequence>MKCSMDTHRGDLLWSLGFLDRSCKREGCSLILPITLQRTVQQKSGSRTLDFYLANSRLLTFSTVIIHVPYLAANIIFFKNSCPMGHVVRVTLWGGLGEKLIKKRTCHVGLYPVVLTSLSIKLYNNRLYLSSRSSTLIIDDDNILALKQMKTDQSGVETCKETLPVDFSEAKANTLENLLMWGHNRKNDAATFNYEVRIDKVQTKKGWNYPLCGGEKLQTPGSRIYILLAVGTPSTGSGNLYCQWELSPSSGNALCILFPTILP</sequence>
<dbReference type="AlphaFoldDB" id="A0A6L2MUW8"/>
<organism evidence="1">
    <name type="scientific">Tanacetum cinerariifolium</name>
    <name type="common">Dalmatian daisy</name>
    <name type="synonym">Chrysanthemum cinerariifolium</name>
    <dbReference type="NCBI Taxonomy" id="118510"/>
    <lineage>
        <taxon>Eukaryota</taxon>
        <taxon>Viridiplantae</taxon>
        <taxon>Streptophyta</taxon>
        <taxon>Embryophyta</taxon>
        <taxon>Tracheophyta</taxon>
        <taxon>Spermatophyta</taxon>
        <taxon>Magnoliopsida</taxon>
        <taxon>eudicotyledons</taxon>
        <taxon>Gunneridae</taxon>
        <taxon>Pentapetalae</taxon>
        <taxon>asterids</taxon>
        <taxon>campanulids</taxon>
        <taxon>Asterales</taxon>
        <taxon>Asteraceae</taxon>
        <taxon>Asteroideae</taxon>
        <taxon>Anthemideae</taxon>
        <taxon>Anthemidinae</taxon>
        <taxon>Tanacetum</taxon>
    </lineage>
</organism>
<protein>
    <submittedName>
        <fullName evidence="1">Uncharacterized protein</fullName>
    </submittedName>
</protein>
<accession>A0A6L2MUW8</accession>
<dbReference type="Gene3D" id="2.40.50.140">
    <property type="entry name" value="Nucleic acid-binding proteins"/>
    <property type="match status" value="1"/>
</dbReference>
<comment type="caution">
    <text evidence="1">The sequence shown here is derived from an EMBL/GenBank/DDBJ whole genome shotgun (WGS) entry which is preliminary data.</text>
</comment>
<reference evidence="1" key="1">
    <citation type="journal article" date="2019" name="Sci. Rep.">
        <title>Draft genome of Tanacetum cinerariifolium, the natural source of mosquito coil.</title>
        <authorList>
            <person name="Yamashiro T."/>
            <person name="Shiraishi A."/>
            <person name="Satake H."/>
            <person name="Nakayama K."/>
        </authorList>
    </citation>
    <scope>NUCLEOTIDE SEQUENCE</scope>
</reference>
<name>A0A6L2MUW8_TANCI</name>